<feature type="transmembrane region" description="Helical" evidence="1">
    <location>
        <begin position="96"/>
        <end position="122"/>
    </location>
</feature>
<dbReference type="Proteomes" id="UP000067243">
    <property type="component" value="Chromosome"/>
</dbReference>
<reference evidence="2 3" key="1">
    <citation type="journal article" date="2015" name="Genome Announc.">
        <title>Complete Genome Sequence of Spiroplasma turonicum Strain Tab4cT, a Parasite of a Horse Fly, Haematopota sp. (Diptera: Tabanidae).</title>
        <authorList>
            <person name="Davis R.E."/>
            <person name="Shao J."/>
            <person name="Zhao Y."/>
            <person name="Gasparich G.E."/>
            <person name="Gaynor B.J."/>
            <person name="Donofrio N."/>
        </authorList>
    </citation>
    <scope>NUCLEOTIDE SEQUENCE [LARGE SCALE GENOMIC DNA]</scope>
    <source>
        <strain evidence="2 3">Tab4c</strain>
    </source>
</reference>
<proteinExistence type="predicted"/>
<evidence type="ECO:0000313" key="2">
    <source>
        <dbReference type="EMBL" id="AKU79926.1"/>
    </source>
</evidence>
<dbReference type="EMBL" id="CP012328">
    <property type="protein sequence ID" value="AKU79926.1"/>
    <property type="molecule type" value="Genomic_DNA"/>
</dbReference>
<keyword evidence="1" id="KW-1133">Transmembrane helix</keyword>
<accession>A0A0K1P6I1</accession>
<dbReference type="KEGG" id="stur:STURON_00680"/>
<gene>
    <name evidence="2" type="ORF">STURON_00680</name>
</gene>
<feature type="transmembrane region" description="Helical" evidence="1">
    <location>
        <begin position="250"/>
        <end position="272"/>
    </location>
</feature>
<feature type="transmembrane region" description="Helical" evidence="1">
    <location>
        <begin position="21"/>
        <end position="42"/>
    </location>
</feature>
<dbReference type="STRING" id="216946.STURO_v1c06810"/>
<keyword evidence="1" id="KW-0472">Membrane</keyword>
<name>A0A0K1P6I1_9MOLU</name>
<feature type="transmembrane region" description="Helical" evidence="1">
    <location>
        <begin position="134"/>
        <end position="160"/>
    </location>
</feature>
<dbReference type="PATRIC" id="fig|216946.3.peg.707"/>
<organism evidence="2 3">
    <name type="scientific">Spiroplasma turonicum</name>
    <dbReference type="NCBI Taxonomy" id="216946"/>
    <lineage>
        <taxon>Bacteria</taxon>
        <taxon>Bacillati</taxon>
        <taxon>Mycoplasmatota</taxon>
        <taxon>Mollicutes</taxon>
        <taxon>Entomoplasmatales</taxon>
        <taxon>Spiroplasmataceae</taxon>
        <taxon>Spiroplasma</taxon>
    </lineage>
</organism>
<feature type="transmembrane region" description="Helical" evidence="1">
    <location>
        <begin position="172"/>
        <end position="190"/>
    </location>
</feature>
<dbReference type="AlphaFoldDB" id="A0A0K1P6I1"/>
<protein>
    <submittedName>
        <fullName evidence="2">Uncharacterized protein</fullName>
    </submittedName>
</protein>
<evidence type="ECO:0000256" key="1">
    <source>
        <dbReference type="SAM" id="Phobius"/>
    </source>
</evidence>
<keyword evidence="1" id="KW-0812">Transmembrane</keyword>
<keyword evidence="3" id="KW-1185">Reference proteome</keyword>
<evidence type="ECO:0000313" key="3">
    <source>
        <dbReference type="Proteomes" id="UP000067243"/>
    </source>
</evidence>
<feature type="transmembrane region" description="Helical" evidence="1">
    <location>
        <begin position="54"/>
        <end position="75"/>
    </location>
</feature>
<sequence length="278" mass="32865">MKITNFNNCVKYIFKTTLLNIYTYIYCLILPLIFGLLIYNYYIYNYLSSKRLILIMPFIFFILNISSLFISYLIITWRETIFIKQLKNFGINKLTFLLSLFVVYLIYSLGVLIIILSIFLSIDKIRGTSMVIDMFVKLFSSASVVMVIFNIFLMIIYVYLTSILISGFLRNIYIVQSLMILFLLFTLFTSDALMDLKFYNSTFYQIISYLNPQKYFNWIFYIAYTNSWLGGQNLFKIVNNIDIIIAFKNIFVPLFSMIILLSTISLLSYYSFNISLRK</sequence>